<protein>
    <recommendedName>
        <fullName evidence="10">CRISPR-associated endonuclease Cas1</fullName>
        <ecNumber evidence="10">3.1.-.-</ecNumber>
    </recommendedName>
</protein>
<keyword evidence="13" id="KW-1185">Reference proteome</keyword>
<reference evidence="12 13" key="1">
    <citation type="submission" date="2016-11" db="EMBL/GenBank/DDBJ databases">
        <authorList>
            <person name="Jaros S."/>
            <person name="Januszkiewicz K."/>
            <person name="Wedrychowicz H."/>
        </authorList>
    </citation>
    <scope>NUCLEOTIDE SEQUENCE [LARGE SCALE GENOMIC DNA]</scope>
    <source>
        <strain evidence="12 13">DSM 12906</strain>
    </source>
</reference>
<keyword evidence="3 10" id="KW-0255">Endonuclease</keyword>
<gene>
    <name evidence="10" type="primary">cas1</name>
    <name evidence="12" type="ORF">SAMN02745244_03025</name>
</gene>
<keyword evidence="2 10" id="KW-0479">Metal-binding</keyword>
<dbReference type="GO" id="GO:0004519">
    <property type="term" value="F:endonuclease activity"/>
    <property type="evidence" value="ECO:0007669"/>
    <property type="project" value="UniProtKB-UniRule"/>
</dbReference>
<evidence type="ECO:0000256" key="1">
    <source>
        <dbReference type="ARBA" id="ARBA00022722"/>
    </source>
</evidence>
<dbReference type="GO" id="GO:0046872">
    <property type="term" value="F:metal ion binding"/>
    <property type="evidence" value="ECO:0007669"/>
    <property type="project" value="UniProtKB-UniRule"/>
</dbReference>
<evidence type="ECO:0000256" key="3">
    <source>
        <dbReference type="ARBA" id="ARBA00022759"/>
    </source>
</evidence>
<dbReference type="CDD" id="cd09634">
    <property type="entry name" value="Cas1_I-II-III"/>
    <property type="match status" value="1"/>
</dbReference>
<dbReference type="NCBIfam" id="TIGR00287">
    <property type="entry name" value="cas1"/>
    <property type="match status" value="1"/>
</dbReference>
<dbReference type="RefSeq" id="WP_073189810.1">
    <property type="nucleotide sequence ID" value="NZ_FQZG01000068.1"/>
</dbReference>
<dbReference type="InterPro" id="IPR042206">
    <property type="entry name" value="CRISPR-assoc_Cas1_C"/>
</dbReference>
<comment type="function">
    <text evidence="10">CRISPR (clustered regularly interspaced short palindromic repeat), is an adaptive immune system that provides protection against mobile genetic elements (viruses, transposable elements and conjugative plasmids). CRISPR clusters contain spacers, sequences complementary to antecedent mobile elements, and target invading nucleic acids. CRISPR clusters are transcribed and processed into CRISPR RNA (crRNA). Acts as a dsDNA endonuclease. Involved in the integration of spacer DNA into the CRISPR cassette.</text>
</comment>
<feature type="region of interest" description="Disordered" evidence="11">
    <location>
        <begin position="22"/>
        <end position="41"/>
    </location>
</feature>
<evidence type="ECO:0000256" key="11">
    <source>
        <dbReference type="SAM" id="MobiDB-lite"/>
    </source>
</evidence>
<organism evidence="12 13">
    <name type="scientific">Tessaracoccus bendigoensis DSM 12906</name>
    <dbReference type="NCBI Taxonomy" id="1123357"/>
    <lineage>
        <taxon>Bacteria</taxon>
        <taxon>Bacillati</taxon>
        <taxon>Actinomycetota</taxon>
        <taxon>Actinomycetes</taxon>
        <taxon>Propionibacteriales</taxon>
        <taxon>Propionibacteriaceae</taxon>
        <taxon>Tessaracoccus</taxon>
    </lineage>
</organism>
<dbReference type="GO" id="GO:0051607">
    <property type="term" value="P:defense response to virus"/>
    <property type="evidence" value="ECO:0007669"/>
    <property type="project" value="UniProtKB-UniRule"/>
</dbReference>
<dbReference type="EC" id="3.1.-.-" evidence="10"/>
<keyword evidence="4 10" id="KW-0378">Hydrolase</keyword>
<proteinExistence type="inferred from homology"/>
<dbReference type="Gene3D" id="1.20.120.920">
    <property type="entry name" value="CRISPR-associated endonuclease Cas1, C-terminal domain"/>
    <property type="match status" value="1"/>
</dbReference>
<dbReference type="InterPro" id="IPR002729">
    <property type="entry name" value="CRISPR-assoc_Cas1"/>
</dbReference>
<dbReference type="EMBL" id="FQZG01000068">
    <property type="protein sequence ID" value="SHJ67817.1"/>
    <property type="molecule type" value="Genomic_DNA"/>
</dbReference>
<dbReference type="Gene3D" id="3.100.10.20">
    <property type="entry name" value="CRISPR-associated endonuclease Cas1, N-terminal domain"/>
    <property type="match status" value="1"/>
</dbReference>
<keyword evidence="6 10" id="KW-0051">Antiviral defense</keyword>
<evidence type="ECO:0000256" key="2">
    <source>
        <dbReference type="ARBA" id="ARBA00022723"/>
    </source>
</evidence>
<comment type="similarity">
    <text evidence="10">Belongs to the CRISPR-associated endonuclease Cas1 family.</text>
</comment>
<dbReference type="STRING" id="1123357.SAMN02745244_03025"/>
<comment type="subunit">
    <text evidence="9 10">Homodimer, forms a heterotetramer with a Cas2 homodimer.</text>
</comment>
<dbReference type="InterPro" id="IPR050646">
    <property type="entry name" value="Cas1"/>
</dbReference>
<feature type="binding site" evidence="10">
    <location>
        <position position="200"/>
    </location>
    <ligand>
        <name>Mn(2+)</name>
        <dbReference type="ChEBI" id="CHEBI:29035"/>
    </ligand>
</feature>
<dbReference type="InterPro" id="IPR042211">
    <property type="entry name" value="CRISPR-assoc_Cas1_N"/>
</dbReference>
<evidence type="ECO:0000256" key="8">
    <source>
        <dbReference type="ARBA" id="ARBA00023211"/>
    </source>
</evidence>
<keyword evidence="5 10" id="KW-0460">Magnesium</keyword>
<feature type="binding site" evidence="10">
    <location>
        <position position="280"/>
    </location>
    <ligand>
        <name>Mn(2+)</name>
        <dbReference type="ChEBI" id="CHEBI:29035"/>
    </ligand>
</feature>
<dbReference type="Proteomes" id="UP000184512">
    <property type="component" value="Unassembled WGS sequence"/>
</dbReference>
<dbReference type="GO" id="GO:0003677">
    <property type="term" value="F:DNA binding"/>
    <property type="evidence" value="ECO:0007669"/>
    <property type="project" value="UniProtKB-KW"/>
</dbReference>
<comment type="cofactor">
    <cofactor evidence="10">
        <name>Mg(2+)</name>
        <dbReference type="ChEBI" id="CHEBI:18420"/>
    </cofactor>
    <cofactor evidence="10">
        <name>Mn(2+)</name>
        <dbReference type="ChEBI" id="CHEBI:29035"/>
    </cofactor>
</comment>
<dbReference type="OrthoDB" id="1550386at2"/>
<evidence type="ECO:0000256" key="5">
    <source>
        <dbReference type="ARBA" id="ARBA00022842"/>
    </source>
</evidence>
<evidence type="ECO:0000256" key="9">
    <source>
        <dbReference type="ARBA" id="ARBA00038592"/>
    </source>
</evidence>
<keyword evidence="1 10" id="KW-0540">Nuclease</keyword>
<evidence type="ECO:0000256" key="7">
    <source>
        <dbReference type="ARBA" id="ARBA00023125"/>
    </source>
</evidence>
<evidence type="ECO:0000313" key="13">
    <source>
        <dbReference type="Proteomes" id="UP000184512"/>
    </source>
</evidence>
<feature type="binding site" evidence="10">
    <location>
        <position position="265"/>
    </location>
    <ligand>
        <name>Mn(2+)</name>
        <dbReference type="ChEBI" id="CHEBI:29035"/>
    </ligand>
</feature>
<keyword evidence="8 10" id="KW-0464">Manganese</keyword>
<name>A0A1M6L9E0_9ACTN</name>
<evidence type="ECO:0000256" key="4">
    <source>
        <dbReference type="ARBA" id="ARBA00022801"/>
    </source>
</evidence>
<sequence length="375" mass="40941">MELQLQEGNSAVMSFDEGFSFLGEDSGPRYPTPEGTLQTEPGRKTLMVARSGGKVRLSKGRVIVESKDKVQLVSVPQSLVSRIVCFGPVGVSAGIRDWALRSDIHVVYLSRTGNYLGQLLAGGAKQRAARVRAQLALTEERRIELARSIVTAKVNKQIVLLRRYVRDENRDDLVPKIEFMKSLRGQLPQYVTSEGLMGVEGAAAKTYYEGLCLLLPVECGFSGRNRRPPRDIVNAALSYLYALLLAECVGALVAAGLDPAFGCLHSESRGAPALGLDLMEEFRPYVVDLVVVHAARKGTLTVADQEPDQDKPGVWLTKAAKQRLVDAYELRMLQSTSGALPGFGGSIRAHIHRQAKRLANAIHSGADEFTGLSWR</sequence>
<evidence type="ECO:0000256" key="10">
    <source>
        <dbReference type="HAMAP-Rule" id="MF_01470"/>
    </source>
</evidence>
<dbReference type="AlphaFoldDB" id="A0A1M6L9E0"/>
<evidence type="ECO:0000256" key="6">
    <source>
        <dbReference type="ARBA" id="ARBA00023118"/>
    </source>
</evidence>
<dbReference type="PANTHER" id="PTHR34353:SF2">
    <property type="entry name" value="CRISPR-ASSOCIATED ENDONUCLEASE CAS1 1"/>
    <property type="match status" value="1"/>
</dbReference>
<dbReference type="PANTHER" id="PTHR34353">
    <property type="entry name" value="CRISPR-ASSOCIATED ENDONUCLEASE CAS1 1"/>
    <property type="match status" value="1"/>
</dbReference>
<dbReference type="HAMAP" id="MF_01470">
    <property type="entry name" value="Cas1"/>
    <property type="match status" value="1"/>
</dbReference>
<accession>A0A1M6L9E0</accession>
<evidence type="ECO:0000313" key="12">
    <source>
        <dbReference type="EMBL" id="SHJ67817.1"/>
    </source>
</evidence>
<dbReference type="GO" id="GO:0016787">
    <property type="term" value="F:hydrolase activity"/>
    <property type="evidence" value="ECO:0007669"/>
    <property type="project" value="UniProtKB-KW"/>
</dbReference>
<keyword evidence="7 10" id="KW-0238">DNA-binding</keyword>
<dbReference type="GO" id="GO:0043571">
    <property type="term" value="P:maintenance of CRISPR repeat elements"/>
    <property type="evidence" value="ECO:0007669"/>
    <property type="project" value="UniProtKB-UniRule"/>
</dbReference>
<dbReference type="Pfam" id="PF01867">
    <property type="entry name" value="Cas_Cas1"/>
    <property type="match status" value="1"/>
</dbReference>